<protein>
    <submittedName>
        <fullName evidence="1">Uncharacterized protein</fullName>
    </submittedName>
</protein>
<comment type="caution">
    <text evidence="1">The sequence shown here is derived from an EMBL/GenBank/DDBJ whole genome shotgun (WGS) entry which is preliminary data.</text>
</comment>
<gene>
    <name evidence="1" type="ORF">GCM10010191_59000</name>
</gene>
<organism evidence="1 2">
    <name type="scientific">Actinomadura vinacea</name>
    <dbReference type="NCBI Taxonomy" id="115336"/>
    <lineage>
        <taxon>Bacteria</taxon>
        <taxon>Bacillati</taxon>
        <taxon>Actinomycetota</taxon>
        <taxon>Actinomycetes</taxon>
        <taxon>Streptosporangiales</taxon>
        <taxon>Thermomonosporaceae</taxon>
        <taxon>Actinomadura</taxon>
    </lineage>
</organism>
<evidence type="ECO:0000313" key="2">
    <source>
        <dbReference type="Proteomes" id="UP001501231"/>
    </source>
</evidence>
<accession>A0ABN3JS32</accession>
<name>A0ABN3JS32_9ACTN</name>
<dbReference type="EMBL" id="BAAARW010000021">
    <property type="protein sequence ID" value="GAA2436436.1"/>
    <property type="molecule type" value="Genomic_DNA"/>
</dbReference>
<reference evidence="1 2" key="1">
    <citation type="journal article" date="2019" name="Int. J. Syst. Evol. Microbiol.">
        <title>The Global Catalogue of Microorganisms (GCM) 10K type strain sequencing project: providing services to taxonomists for standard genome sequencing and annotation.</title>
        <authorList>
            <consortium name="The Broad Institute Genomics Platform"/>
            <consortium name="The Broad Institute Genome Sequencing Center for Infectious Disease"/>
            <person name="Wu L."/>
            <person name="Ma J."/>
        </authorList>
    </citation>
    <scope>NUCLEOTIDE SEQUENCE [LARGE SCALE GENOMIC DNA]</scope>
    <source>
        <strain evidence="1 2">JCM 3325</strain>
    </source>
</reference>
<keyword evidence="2" id="KW-1185">Reference proteome</keyword>
<dbReference type="Proteomes" id="UP001501231">
    <property type="component" value="Unassembled WGS sequence"/>
</dbReference>
<sequence>MVLLNLRPLPPSTSRIIAVQSAILLTARGFRGGRRLGAEAFDRGVVLGTLPSRGSVTVGELGTVCQCVAGVEVCAPLCWLRR</sequence>
<evidence type="ECO:0000313" key="1">
    <source>
        <dbReference type="EMBL" id="GAA2436436.1"/>
    </source>
</evidence>
<proteinExistence type="predicted"/>